<proteinExistence type="predicted"/>
<dbReference type="EMBL" id="JGZE01000012">
    <property type="protein sequence ID" value="KFI76675.1"/>
    <property type="molecule type" value="Genomic_DNA"/>
</dbReference>
<dbReference type="AlphaFoldDB" id="A0A087C075"/>
<comment type="caution">
    <text evidence="1">The sequence shown here is derived from an EMBL/GenBank/DDBJ whole genome shotgun (WGS) entry which is preliminary data.</text>
</comment>
<organism evidence="1 2">
    <name type="scientific">Bifidobacterium mongoliense DSM 21395</name>
    <dbReference type="NCBI Taxonomy" id="1437603"/>
    <lineage>
        <taxon>Bacteria</taxon>
        <taxon>Bacillati</taxon>
        <taxon>Actinomycetota</taxon>
        <taxon>Actinomycetes</taxon>
        <taxon>Bifidobacteriales</taxon>
        <taxon>Bifidobacteriaceae</taxon>
        <taxon>Bifidobacterium</taxon>
    </lineage>
</organism>
<gene>
    <name evidence="1" type="ORF">BMON_0810</name>
</gene>
<dbReference type="Proteomes" id="UP000029082">
    <property type="component" value="Unassembled WGS sequence"/>
</dbReference>
<evidence type="ECO:0000313" key="2">
    <source>
        <dbReference type="Proteomes" id="UP000029082"/>
    </source>
</evidence>
<sequence>MGATAVAKANRLFAPKPDWIMSNRRHNPMTPPIQAVSRPAGLAELADTTDAGEASAALRAATSGVASGVGAPADSPVVPV</sequence>
<accession>A0A087C075</accession>
<name>A0A087C075_9BIFI</name>
<evidence type="ECO:0000313" key="1">
    <source>
        <dbReference type="EMBL" id="KFI76675.1"/>
    </source>
</evidence>
<reference evidence="1 2" key="1">
    <citation type="submission" date="2014-03" db="EMBL/GenBank/DDBJ databases">
        <title>Genomics of Bifidobacteria.</title>
        <authorList>
            <person name="Ventura M."/>
            <person name="Milani C."/>
            <person name="Lugli G.A."/>
        </authorList>
    </citation>
    <scope>NUCLEOTIDE SEQUENCE [LARGE SCALE GENOMIC DNA]</scope>
    <source>
        <strain evidence="1 2">DSM 21395</strain>
    </source>
</reference>
<protein>
    <submittedName>
        <fullName evidence="1">Uncharacterized protein</fullName>
    </submittedName>
</protein>
<keyword evidence="2" id="KW-1185">Reference proteome</keyword>